<gene>
    <name evidence="5" type="ORF">ACJIZ3_023952</name>
</gene>
<feature type="transmembrane region" description="Helical" evidence="4">
    <location>
        <begin position="120"/>
        <end position="141"/>
    </location>
</feature>
<dbReference type="InterPro" id="IPR044839">
    <property type="entry name" value="NDR1-like"/>
</dbReference>
<evidence type="ECO:0000256" key="2">
    <source>
        <dbReference type="ARBA" id="ARBA00023136"/>
    </source>
</evidence>
<sequence>MNTNNNDDIKDYSKPKPPVVGYPSSIDPYPQSQNMFPHGSSAYPVPMHPPHGAYASQSFQHHPGYGPSSSFHAHGKYPASAAQINPYSPSFNQYYYQQQPYKPLMLETNPGANSFGRMMLILMIVLVGSMCMMSLVMWFLFGTYIPEFQVVSLKVSNFSSTNTTLTGIWDAKLTVRNTNEETVIQFDRVRSSIYYGDVMLGISTLRPFEVEKKKRYDIDVNVTAEHTLNVDKMQSSILPTLAEDRSNGVVVFSLRLSSPMGL</sequence>
<evidence type="ECO:0000256" key="4">
    <source>
        <dbReference type="SAM" id="Phobius"/>
    </source>
</evidence>
<reference evidence="5 6" key="1">
    <citation type="submission" date="2024-12" db="EMBL/GenBank/DDBJ databases">
        <title>The unique morphological basis and parallel evolutionary history of personate flowers in Penstemon.</title>
        <authorList>
            <person name="Depatie T.H."/>
            <person name="Wessinger C.A."/>
        </authorList>
    </citation>
    <scope>NUCLEOTIDE SEQUENCE [LARGE SCALE GENOMIC DNA]</scope>
    <source>
        <strain evidence="5">WTNN_2</strain>
        <tissue evidence="5">Leaf</tissue>
    </source>
</reference>
<proteinExistence type="predicted"/>
<dbReference type="EMBL" id="JBJXBP010000003">
    <property type="protein sequence ID" value="KAL3839361.1"/>
    <property type="molecule type" value="Genomic_DNA"/>
</dbReference>
<keyword evidence="2 4" id="KW-0472">Membrane</keyword>
<organism evidence="5 6">
    <name type="scientific">Penstemon smallii</name>
    <dbReference type="NCBI Taxonomy" id="265156"/>
    <lineage>
        <taxon>Eukaryota</taxon>
        <taxon>Viridiplantae</taxon>
        <taxon>Streptophyta</taxon>
        <taxon>Embryophyta</taxon>
        <taxon>Tracheophyta</taxon>
        <taxon>Spermatophyta</taxon>
        <taxon>Magnoliopsida</taxon>
        <taxon>eudicotyledons</taxon>
        <taxon>Gunneridae</taxon>
        <taxon>Pentapetalae</taxon>
        <taxon>asterids</taxon>
        <taxon>lamiids</taxon>
        <taxon>Lamiales</taxon>
        <taxon>Plantaginaceae</taxon>
        <taxon>Cheloneae</taxon>
        <taxon>Penstemon</taxon>
    </lineage>
</organism>
<dbReference type="PANTHER" id="PTHR31234">
    <property type="entry name" value="LATE EMBRYOGENESIS ABUNDANT (LEA) HYDROXYPROLINE-RICH GLYCOPROTEIN FAMILY"/>
    <property type="match status" value="1"/>
</dbReference>
<evidence type="ECO:0000256" key="3">
    <source>
        <dbReference type="SAM" id="MobiDB-lite"/>
    </source>
</evidence>
<dbReference type="PANTHER" id="PTHR31234:SF2">
    <property type="entry name" value="OS05G0199100 PROTEIN"/>
    <property type="match status" value="1"/>
</dbReference>
<evidence type="ECO:0000256" key="1">
    <source>
        <dbReference type="ARBA" id="ARBA00004370"/>
    </source>
</evidence>
<dbReference type="Proteomes" id="UP001634393">
    <property type="component" value="Unassembled WGS sequence"/>
</dbReference>
<comment type="subcellular location">
    <subcellularLocation>
        <location evidence="1">Membrane</location>
    </subcellularLocation>
</comment>
<dbReference type="GO" id="GO:0016020">
    <property type="term" value="C:membrane"/>
    <property type="evidence" value="ECO:0007669"/>
    <property type="project" value="UniProtKB-SubCell"/>
</dbReference>
<name>A0ABD3TQG6_9LAMI</name>
<evidence type="ECO:0000313" key="6">
    <source>
        <dbReference type="Proteomes" id="UP001634393"/>
    </source>
</evidence>
<comment type="caution">
    <text evidence="5">The sequence shown here is derived from an EMBL/GenBank/DDBJ whole genome shotgun (WGS) entry which is preliminary data.</text>
</comment>
<protein>
    <recommendedName>
        <fullName evidence="7">Late embryogenesis abundant protein LEA-2 subgroup domain-containing protein</fullName>
    </recommendedName>
</protein>
<evidence type="ECO:0000313" key="5">
    <source>
        <dbReference type="EMBL" id="KAL3839361.1"/>
    </source>
</evidence>
<dbReference type="AlphaFoldDB" id="A0ABD3TQG6"/>
<keyword evidence="4" id="KW-0812">Transmembrane</keyword>
<evidence type="ECO:0008006" key="7">
    <source>
        <dbReference type="Google" id="ProtNLM"/>
    </source>
</evidence>
<accession>A0ABD3TQG6</accession>
<keyword evidence="4" id="KW-1133">Transmembrane helix</keyword>
<feature type="region of interest" description="Disordered" evidence="3">
    <location>
        <begin position="1"/>
        <end position="24"/>
    </location>
</feature>
<keyword evidence="6" id="KW-1185">Reference proteome</keyword>